<keyword evidence="3" id="KW-1185">Reference proteome</keyword>
<organism evidence="2 3">
    <name type="scientific">Mahella australiensis (strain DSM 15567 / CIP 107919 / 50-1 BON)</name>
    <dbReference type="NCBI Taxonomy" id="697281"/>
    <lineage>
        <taxon>Bacteria</taxon>
        <taxon>Bacillati</taxon>
        <taxon>Bacillota</taxon>
        <taxon>Clostridia</taxon>
        <taxon>Thermoanaerobacterales</taxon>
        <taxon>Thermoanaerobacterales Family IV. Incertae Sedis</taxon>
        <taxon>Mahella</taxon>
    </lineage>
</organism>
<proteinExistence type="predicted"/>
<reference evidence="2 3" key="2">
    <citation type="journal article" date="2011" name="Stand. Genomic Sci.">
        <title>Complete genome sequence of Mahella australiensis type strain (50-1 BON).</title>
        <authorList>
            <person name="Sikorski J."/>
            <person name="Teshima H."/>
            <person name="Nolan M."/>
            <person name="Lucas S."/>
            <person name="Hammon N."/>
            <person name="Deshpande S."/>
            <person name="Cheng J.F."/>
            <person name="Pitluck S."/>
            <person name="Liolios K."/>
            <person name="Pagani I."/>
            <person name="Ivanova N."/>
            <person name="Huntemann M."/>
            <person name="Mavromatis K."/>
            <person name="Ovchinikova G."/>
            <person name="Pati A."/>
            <person name="Tapia R."/>
            <person name="Han C."/>
            <person name="Goodwin L."/>
            <person name="Chen A."/>
            <person name="Palaniappan K."/>
            <person name="Land M."/>
            <person name="Hauser L."/>
            <person name="Ngatchou-Djao O.D."/>
            <person name="Rohde M."/>
            <person name="Pukall R."/>
            <person name="Spring S."/>
            <person name="Abt B."/>
            <person name="Goker M."/>
            <person name="Detter J.C."/>
            <person name="Woyke T."/>
            <person name="Bristow J."/>
            <person name="Markowitz V."/>
            <person name="Hugenholtz P."/>
            <person name="Eisen J.A."/>
            <person name="Kyrpides N.C."/>
            <person name="Klenk H.P."/>
            <person name="Lapidus A."/>
        </authorList>
    </citation>
    <scope>NUCLEOTIDE SEQUENCE [LARGE SCALE GENOMIC DNA]</scope>
    <source>
        <strain evidence="3">DSM 15567 / CIP 107919 / 50-1 BON</strain>
    </source>
</reference>
<dbReference type="eggNOG" id="COG2172">
    <property type="taxonomic scope" value="Bacteria"/>
</dbReference>
<dbReference type="HOGENOM" id="CLU_129722_0_0_9"/>
<keyword evidence="2" id="KW-0723">Serine/threonine-protein kinase</keyword>
<dbReference type="InterPro" id="IPR003594">
    <property type="entry name" value="HATPase_dom"/>
</dbReference>
<dbReference type="Gene3D" id="3.30.565.10">
    <property type="entry name" value="Histidine kinase-like ATPase, C-terminal domain"/>
    <property type="match status" value="1"/>
</dbReference>
<evidence type="ECO:0000313" key="2">
    <source>
        <dbReference type="EMBL" id="AEE96441.1"/>
    </source>
</evidence>
<protein>
    <submittedName>
        <fullName evidence="2">Anti-sigma regulatory factor, serine/threonine protein kinase</fullName>
    </submittedName>
</protein>
<dbReference type="GO" id="GO:0004674">
    <property type="term" value="F:protein serine/threonine kinase activity"/>
    <property type="evidence" value="ECO:0007669"/>
    <property type="project" value="UniProtKB-KW"/>
</dbReference>
<reference evidence="3" key="1">
    <citation type="submission" date="2010-11" db="EMBL/GenBank/DDBJ databases">
        <title>The complete genome of Mahella australiensis DSM 15567.</title>
        <authorList>
            <consortium name="US DOE Joint Genome Institute (JGI-PGF)"/>
            <person name="Lucas S."/>
            <person name="Copeland A."/>
            <person name="Lapidus A."/>
            <person name="Bruce D."/>
            <person name="Goodwin L."/>
            <person name="Pitluck S."/>
            <person name="Kyrpides N."/>
            <person name="Mavromatis K."/>
            <person name="Pagani I."/>
            <person name="Ivanova N."/>
            <person name="Teshima H."/>
            <person name="Brettin T."/>
            <person name="Detter J.C."/>
            <person name="Han C."/>
            <person name="Tapia R."/>
            <person name="Land M."/>
            <person name="Hauser L."/>
            <person name="Markowitz V."/>
            <person name="Cheng J.-F."/>
            <person name="Hugenholtz P."/>
            <person name="Woyke T."/>
            <person name="Wu D."/>
            <person name="Spring S."/>
            <person name="Pukall R."/>
            <person name="Steenblock K."/>
            <person name="Schneider S."/>
            <person name="Klenk H.-P."/>
            <person name="Eisen J.A."/>
        </authorList>
    </citation>
    <scope>NUCLEOTIDE SEQUENCE [LARGE SCALE GENOMIC DNA]</scope>
    <source>
        <strain evidence="3">DSM 15567 / CIP 107919 / 50-1 BON</strain>
    </source>
</reference>
<feature type="domain" description="Histidine kinase/HSP90-like ATPase" evidence="1">
    <location>
        <begin position="58"/>
        <end position="137"/>
    </location>
</feature>
<dbReference type="AlphaFoldDB" id="F3ZW61"/>
<keyword evidence="2" id="KW-0808">Transferase</keyword>
<name>F3ZW61_MAHA5</name>
<dbReference type="STRING" id="697281.Mahau_1247"/>
<evidence type="ECO:0000259" key="1">
    <source>
        <dbReference type="Pfam" id="PF02518"/>
    </source>
</evidence>
<evidence type="ECO:0000313" key="3">
    <source>
        <dbReference type="Proteomes" id="UP000008457"/>
    </source>
</evidence>
<dbReference type="OrthoDB" id="9797578at2"/>
<keyword evidence="2" id="KW-0418">Kinase</keyword>
<sequence length="142" mass="15529">MANIKYAYDIKSRDFMAAGDASAHIKSVLKKLGLNADIIRRAAVAAYEAEMNMTIHSLGGIMMIEITSEYIDIMAEDRGPGIADVELAMQEGFSTASDEVREMGFGAGMGLPNMKKCSDEFDIRSDIDVGTRVFMRIYTKGA</sequence>
<dbReference type="EMBL" id="CP002360">
    <property type="protein sequence ID" value="AEE96441.1"/>
    <property type="molecule type" value="Genomic_DNA"/>
</dbReference>
<dbReference type="Pfam" id="PF02518">
    <property type="entry name" value="HATPase_c"/>
    <property type="match status" value="1"/>
</dbReference>
<dbReference type="Proteomes" id="UP000008457">
    <property type="component" value="Chromosome"/>
</dbReference>
<dbReference type="RefSeq" id="WP_013780871.1">
    <property type="nucleotide sequence ID" value="NC_015520.1"/>
</dbReference>
<gene>
    <name evidence="2" type="ordered locus">Mahau_1247</name>
</gene>
<dbReference type="KEGG" id="mas:Mahau_1247"/>
<accession>F3ZW61</accession>
<dbReference type="SUPFAM" id="SSF55874">
    <property type="entry name" value="ATPase domain of HSP90 chaperone/DNA topoisomerase II/histidine kinase"/>
    <property type="match status" value="1"/>
</dbReference>
<dbReference type="InterPro" id="IPR036890">
    <property type="entry name" value="HATPase_C_sf"/>
</dbReference>